<feature type="compositionally biased region" description="Basic and acidic residues" evidence="2">
    <location>
        <begin position="209"/>
        <end position="241"/>
    </location>
</feature>
<dbReference type="Proteomes" id="UP000765509">
    <property type="component" value="Unassembled WGS sequence"/>
</dbReference>
<evidence type="ECO:0000256" key="2">
    <source>
        <dbReference type="SAM" id="MobiDB-lite"/>
    </source>
</evidence>
<dbReference type="InterPro" id="IPR013103">
    <property type="entry name" value="RVT_2"/>
</dbReference>
<comment type="caution">
    <text evidence="4">The sequence shown here is derived from an EMBL/GenBank/DDBJ whole genome shotgun (WGS) entry which is preliminary data.</text>
</comment>
<dbReference type="InterPro" id="IPR021109">
    <property type="entry name" value="Peptidase_aspartic_dom_sf"/>
</dbReference>
<dbReference type="GO" id="GO:0003723">
    <property type="term" value="F:RNA binding"/>
    <property type="evidence" value="ECO:0007669"/>
    <property type="project" value="UniProtKB-KW"/>
</dbReference>
<dbReference type="SUPFAM" id="SSF50630">
    <property type="entry name" value="Acid proteases"/>
    <property type="match status" value="1"/>
</dbReference>
<feature type="domain" description="Integrase catalytic" evidence="3">
    <location>
        <begin position="495"/>
        <end position="660"/>
    </location>
</feature>
<feature type="compositionally biased region" description="Polar residues" evidence="2">
    <location>
        <begin position="763"/>
        <end position="778"/>
    </location>
</feature>
<dbReference type="OrthoDB" id="3344688at2759"/>
<dbReference type="Pfam" id="PF07727">
    <property type="entry name" value="RVT_2"/>
    <property type="match status" value="1"/>
</dbReference>
<keyword evidence="1" id="KW-0694">RNA-binding</keyword>
<dbReference type="EMBL" id="AVOT02005388">
    <property type="protein sequence ID" value="MBW0478941.1"/>
    <property type="molecule type" value="Genomic_DNA"/>
</dbReference>
<dbReference type="GO" id="GO:0015074">
    <property type="term" value="P:DNA integration"/>
    <property type="evidence" value="ECO:0007669"/>
    <property type="project" value="InterPro"/>
</dbReference>
<proteinExistence type="predicted"/>
<dbReference type="Gene3D" id="3.30.420.10">
    <property type="entry name" value="Ribonuclease H-like superfamily/Ribonuclease H"/>
    <property type="match status" value="1"/>
</dbReference>
<dbReference type="InterPro" id="IPR012337">
    <property type="entry name" value="RNaseH-like_sf"/>
</dbReference>
<sequence>MPEIPIDIRDSSSDEEVIKAKMTKLTRTNWVQWSCQFENYLISKGMDDLLDPPSEDVKNTIKFKKRNGGALTLLWSSVSTEFEGVLLNNKSSFYNCWVGLGNCCGKNSVVAICRTLQKLVNLRYEPGSSLEKHVDDFHKLHAGYLSISADSSISMSLSPSMAAAFFLQSLDNDKELSGLCQTLYDTKPFELSTITDRVLIEHTRRESSHDQALLFDKKQPESEKNKGKNKSEGGRKKTGFKDKKKGRNNNQGTAKKPAQEQDTNKRFERIEQLLEKLHSNAHSTSLNAASESRELIQPTGSDSDAFIFNDVNAMIGKINQGLIYLDSGAGRTVVNDLRFLENPTPVTKHINTFSNPVKVTHQGTLLFKGIKLYPVYYVPNGPVNLLSVSQLCDHGMKLISKTNLFLVKYNNRIVDTFHRQGNLFVSRLPLPENSIYALPTACLDWHLTLGHPSDSYIKALIEDRKIDGSFTHSSNCPVCHQAKIRNCPHSQILPRADAPFSKIHMDTLQINPPTRKGHKYVLVLIDDYSRFNRIYLLTEKSQAAEYIKSYLMEIKNKVDITPAYLHTDRGGEFSSQSFLNFLVGQGISLERGPPESPQTNGVAERFNQTLLSKIRCLLGQSNIPISYWDEAAAHASLLLNVLPHKHLMMKTPASVLNKKNCSIEPEVDLKRLVPFGMKVTTKITNPSSKIELQGEILRALTFEKYSDGLRLLNLETGKIRVSRDYTLTTHNPTPSMNQPVSALPNVSSLRIKLRIPTSKQEELSTQSSVAQPSNQSPDVESRPSRTPAKHEPSKNYKYVPYYKEAPRNISSSINEDNIMTGKRNTHYRENLLLADVVPYSKAVNDPIEAPEWKKAMDAEYNSLTSHDTGELVPYPAKPAKVIGGMWRLSCKRNEHGQIYRYKARWVVLGNHQEHMLHYYDTWALVGRNETFKVMLSLVVNFNYIPYQFDIETAFLHGKMDALVYVKQVKGYEVKGKEGWVWKLRKSLYGTKQAPRMWKAKLTETLSKLGLASAQSDESLFINNDKTLLLHVHVDDGFIISKTEDSIINFLDKLNSNLKLKYKKKPTQHLGYNLNWSKNELKINQSDLIIKLLRQFGMNECKSVKTPCNGNFLNEIGTNLSEDTLEVTSFQQAIGSLNYLAHHTRPDILFTTNQLSKYSLKPNQCHWNALKHLLSYLNGTKDKCLVYKQQPIKEALTGWADADYANDKDDRKSITGYVILAFSNPICWLSKKQLVVAQSTTEAEYVAMNICSKQLRWLTFVLNDLGHASPQPTLFNDNSGAVTISKQASLNANTKHIEVRYQYVRDCVMKNLIKVVQVSTNDMIADVLTKPLGVVRLQEVYEQLHLEDPGGVLKSEENHLG</sequence>
<dbReference type="InterPro" id="IPR036397">
    <property type="entry name" value="RNaseH_sf"/>
</dbReference>
<dbReference type="Pfam" id="PF00665">
    <property type="entry name" value="rve"/>
    <property type="match status" value="1"/>
</dbReference>
<name>A0A9Q3CA16_9BASI</name>
<protein>
    <recommendedName>
        <fullName evidence="3">Integrase catalytic domain-containing protein</fullName>
    </recommendedName>
</protein>
<dbReference type="InterPro" id="IPR001584">
    <property type="entry name" value="Integrase_cat-core"/>
</dbReference>
<dbReference type="PANTHER" id="PTHR11439:SF483">
    <property type="entry name" value="PEPTIDE SYNTHASE GLIP-LIKE, PUTATIVE (AFU_ORTHOLOGUE AFUA_3G12920)-RELATED"/>
    <property type="match status" value="1"/>
</dbReference>
<gene>
    <name evidence="4" type="ORF">O181_018656</name>
</gene>
<evidence type="ECO:0000259" key="3">
    <source>
        <dbReference type="PROSITE" id="PS50994"/>
    </source>
</evidence>
<dbReference type="PANTHER" id="PTHR11439">
    <property type="entry name" value="GAG-POL-RELATED RETROTRANSPOSON"/>
    <property type="match status" value="1"/>
</dbReference>
<reference evidence="4" key="1">
    <citation type="submission" date="2021-03" db="EMBL/GenBank/DDBJ databases">
        <title>Draft genome sequence of rust myrtle Austropuccinia psidii MF-1, a brazilian biotype.</title>
        <authorList>
            <person name="Quecine M.C."/>
            <person name="Pachon D.M.R."/>
            <person name="Bonatelli M.L."/>
            <person name="Correr F.H."/>
            <person name="Franceschini L.M."/>
            <person name="Leite T.F."/>
            <person name="Margarido G.R.A."/>
            <person name="Almeida C.A."/>
            <person name="Ferrarezi J.A."/>
            <person name="Labate C.A."/>
        </authorList>
    </citation>
    <scope>NUCLEOTIDE SEQUENCE</scope>
    <source>
        <strain evidence="4">MF-1</strain>
    </source>
</reference>
<accession>A0A9Q3CA16</accession>
<dbReference type="SUPFAM" id="SSF53098">
    <property type="entry name" value="Ribonuclease H-like"/>
    <property type="match status" value="1"/>
</dbReference>
<feature type="region of interest" description="Disordered" evidence="2">
    <location>
        <begin position="209"/>
        <end position="264"/>
    </location>
</feature>
<dbReference type="PROSITE" id="PS50994">
    <property type="entry name" value="INTEGRASE"/>
    <property type="match status" value="1"/>
</dbReference>
<feature type="region of interest" description="Disordered" evidence="2">
    <location>
        <begin position="757"/>
        <end position="794"/>
    </location>
</feature>
<dbReference type="InterPro" id="IPR043502">
    <property type="entry name" value="DNA/RNA_pol_sf"/>
</dbReference>
<organism evidence="4 5">
    <name type="scientific">Austropuccinia psidii MF-1</name>
    <dbReference type="NCBI Taxonomy" id="1389203"/>
    <lineage>
        <taxon>Eukaryota</taxon>
        <taxon>Fungi</taxon>
        <taxon>Dikarya</taxon>
        <taxon>Basidiomycota</taxon>
        <taxon>Pucciniomycotina</taxon>
        <taxon>Pucciniomycetes</taxon>
        <taxon>Pucciniales</taxon>
        <taxon>Sphaerophragmiaceae</taxon>
        <taxon>Austropuccinia</taxon>
    </lineage>
</organism>
<evidence type="ECO:0000313" key="5">
    <source>
        <dbReference type="Proteomes" id="UP000765509"/>
    </source>
</evidence>
<evidence type="ECO:0000256" key="1">
    <source>
        <dbReference type="ARBA" id="ARBA00022884"/>
    </source>
</evidence>
<keyword evidence="5" id="KW-1185">Reference proteome</keyword>
<dbReference type="GO" id="GO:0005634">
    <property type="term" value="C:nucleus"/>
    <property type="evidence" value="ECO:0007669"/>
    <property type="project" value="UniProtKB-ARBA"/>
</dbReference>
<feature type="compositionally biased region" description="Basic and acidic residues" evidence="2">
    <location>
        <begin position="779"/>
        <end position="794"/>
    </location>
</feature>
<evidence type="ECO:0000313" key="4">
    <source>
        <dbReference type="EMBL" id="MBW0478941.1"/>
    </source>
</evidence>
<dbReference type="SUPFAM" id="SSF56672">
    <property type="entry name" value="DNA/RNA polymerases"/>
    <property type="match status" value="1"/>
</dbReference>
<dbReference type="CDD" id="cd09272">
    <property type="entry name" value="RNase_HI_RT_Ty1"/>
    <property type="match status" value="1"/>
</dbReference>